<dbReference type="SUPFAM" id="SSF53067">
    <property type="entry name" value="Actin-like ATPase domain"/>
    <property type="match status" value="2"/>
</dbReference>
<dbReference type="OrthoDB" id="9804707at2"/>
<comment type="pathway">
    <text evidence="4 16">Cofactor biosynthesis; coenzyme A biosynthesis; CoA from (R)-pantothenate: step 1/5.</text>
</comment>
<dbReference type="EMBL" id="LGCK01000007">
    <property type="protein sequence ID" value="KPL72591.1"/>
    <property type="molecule type" value="Genomic_DNA"/>
</dbReference>
<reference evidence="17 18" key="1">
    <citation type="submission" date="2015-07" db="EMBL/GenBank/DDBJ databases">
        <title>Genome sequence of Leptolinea tardivitalis DSM 16556.</title>
        <authorList>
            <person name="Hemp J."/>
            <person name="Ward L.M."/>
            <person name="Pace L.A."/>
            <person name="Fischer W.W."/>
        </authorList>
    </citation>
    <scope>NUCLEOTIDE SEQUENCE [LARGE SCALE GENOMIC DNA]</scope>
    <source>
        <strain evidence="17 18">YMTK-2</strain>
    </source>
</reference>
<dbReference type="NCBIfam" id="NF009855">
    <property type="entry name" value="PRK13321.1"/>
    <property type="match status" value="1"/>
</dbReference>
<evidence type="ECO:0000256" key="14">
    <source>
        <dbReference type="ARBA" id="ARBA00038036"/>
    </source>
</evidence>
<keyword evidence="8 16" id="KW-0808">Transferase</keyword>
<dbReference type="GO" id="GO:0005737">
    <property type="term" value="C:cytoplasm"/>
    <property type="evidence" value="ECO:0007669"/>
    <property type="project" value="UniProtKB-SubCell"/>
</dbReference>
<feature type="binding site" evidence="16">
    <location>
        <position position="129"/>
    </location>
    <ligand>
        <name>K(+)</name>
        <dbReference type="ChEBI" id="CHEBI:29103"/>
    </ligand>
</feature>
<dbReference type="NCBIfam" id="NF009848">
    <property type="entry name" value="PRK13318.1-6"/>
    <property type="match status" value="1"/>
</dbReference>
<keyword evidence="13 16" id="KW-0173">Coenzyme A biosynthesis</keyword>
<feature type="active site" description="Proton acceptor" evidence="16">
    <location>
        <position position="109"/>
    </location>
</feature>
<feature type="binding site" evidence="16">
    <location>
        <position position="132"/>
    </location>
    <ligand>
        <name>ATP</name>
        <dbReference type="ChEBI" id="CHEBI:30616"/>
    </ligand>
</feature>
<dbReference type="GO" id="GO:0004594">
    <property type="term" value="F:pantothenate kinase activity"/>
    <property type="evidence" value="ECO:0007669"/>
    <property type="project" value="UniProtKB-UniRule"/>
</dbReference>
<evidence type="ECO:0000256" key="9">
    <source>
        <dbReference type="ARBA" id="ARBA00022741"/>
    </source>
</evidence>
<keyword evidence="18" id="KW-1185">Reference proteome</keyword>
<evidence type="ECO:0000256" key="12">
    <source>
        <dbReference type="ARBA" id="ARBA00022958"/>
    </source>
</evidence>
<dbReference type="GO" id="GO:0005524">
    <property type="term" value="F:ATP binding"/>
    <property type="evidence" value="ECO:0007669"/>
    <property type="project" value="UniProtKB-UniRule"/>
</dbReference>
<comment type="catalytic activity">
    <reaction evidence="1 16">
        <text>(R)-pantothenate + ATP = (R)-4'-phosphopantothenate + ADP + H(+)</text>
        <dbReference type="Rhea" id="RHEA:16373"/>
        <dbReference type="ChEBI" id="CHEBI:10986"/>
        <dbReference type="ChEBI" id="CHEBI:15378"/>
        <dbReference type="ChEBI" id="CHEBI:29032"/>
        <dbReference type="ChEBI" id="CHEBI:30616"/>
        <dbReference type="ChEBI" id="CHEBI:456216"/>
        <dbReference type="EC" id="2.7.1.33"/>
    </reaction>
</comment>
<dbReference type="InterPro" id="IPR043129">
    <property type="entry name" value="ATPase_NBD"/>
</dbReference>
<proteinExistence type="inferred from homology"/>
<accession>A0A0P6XBF8</accession>
<feature type="binding site" evidence="16">
    <location>
        <position position="184"/>
    </location>
    <ligand>
        <name>substrate</name>
    </ligand>
</feature>
<comment type="function">
    <text evidence="16">Catalyzes the phosphorylation of pantothenate (Pan), the first step in CoA biosynthesis.</text>
</comment>
<evidence type="ECO:0000256" key="16">
    <source>
        <dbReference type="HAMAP-Rule" id="MF_01274"/>
    </source>
</evidence>
<comment type="cofactor">
    <cofactor evidence="16">
        <name>NH4(+)</name>
        <dbReference type="ChEBI" id="CHEBI:28938"/>
    </cofactor>
    <cofactor evidence="16">
        <name>K(+)</name>
        <dbReference type="ChEBI" id="CHEBI:29103"/>
    </cofactor>
    <text evidence="16">A monovalent cation. Ammonium or potassium.</text>
</comment>
<protein>
    <recommendedName>
        <fullName evidence="15 16">Type III pantothenate kinase</fullName>
        <ecNumber evidence="6 16">2.7.1.33</ecNumber>
    </recommendedName>
    <alternativeName>
        <fullName evidence="16">PanK-III</fullName>
    </alternativeName>
    <alternativeName>
        <fullName evidence="16">Pantothenic acid kinase</fullName>
    </alternativeName>
</protein>
<keyword evidence="11 16" id="KW-0067">ATP-binding</keyword>
<sequence length="257" mass="27525">MLLTIDIGNTNITIGCYQAETLGKRWRLATDHERMADEYGIQLASLLGHGKIDIRDIQAVCLASVVPPLTGRLVQACKQYLNQSPFIVDSSVKTGINITLDDPSAIGADRLVDAAAVQVIYGGPACIVDFGTATTFDVLDNKGNYLGGAIAPGIGISADALFQRTSKLPRVDLVRPPSVIGKNTVHAMQSGLLFGYVSMVEGMVARIQKTTGDDLKVIGTGGLAEIVANETDVIQIVAPWLTLDGLRIIWEMNHKHD</sequence>
<comment type="similarity">
    <text evidence="14 16">Belongs to the type III pantothenate kinase family.</text>
</comment>
<dbReference type="RefSeq" id="WP_062421358.1">
    <property type="nucleotide sequence ID" value="NZ_BBYA01000008.1"/>
</dbReference>
<evidence type="ECO:0000256" key="8">
    <source>
        <dbReference type="ARBA" id="ARBA00022679"/>
    </source>
</evidence>
<keyword evidence="7 16" id="KW-0963">Cytoplasm</keyword>
<dbReference type="AlphaFoldDB" id="A0A0P6XBF8"/>
<evidence type="ECO:0000256" key="4">
    <source>
        <dbReference type="ARBA" id="ARBA00005225"/>
    </source>
</evidence>
<comment type="cofactor">
    <cofactor evidence="2">
        <name>K(+)</name>
        <dbReference type="ChEBI" id="CHEBI:29103"/>
    </cofactor>
</comment>
<evidence type="ECO:0000256" key="10">
    <source>
        <dbReference type="ARBA" id="ARBA00022777"/>
    </source>
</evidence>
<evidence type="ECO:0000313" key="18">
    <source>
        <dbReference type="Proteomes" id="UP000050430"/>
    </source>
</evidence>
<evidence type="ECO:0000256" key="5">
    <source>
        <dbReference type="ARBA" id="ARBA00011738"/>
    </source>
</evidence>
<dbReference type="EC" id="2.7.1.33" evidence="6 16"/>
<evidence type="ECO:0000313" key="17">
    <source>
        <dbReference type="EMBL" id="KPL72591.1"/>
    </source>
</evidence>
<evidence type="ECO:0000256" key="11">
    <source>
        <dbReference type="ARBA" id="ARBA00022840"/>
    </source>
</evidence>
<comment type="subcellular location">
    <subcellularLocation>
        <location evidence="3 16">Cytoplasm</location>
    </subcellularLocation>
</comment>
<dbReference type="PANTHER" id="PTHR34265:SF1">
    <property type="entry name" value="TYPE III PANTOTHENATE KINASE"/>
    <property type="match status" value="1"/>
</dbReference>
<evidence type="ECO:0000256" key="7">
    <source>
        <dbReference type="ARBA" id="ARBA00022490"/>
    </source>
</evidence>
<dbReference type="CDD" id="cd24015">
    <property type="entry name" value="ASKHA_NBD_PanK-III"/>
    <property type="match status" value="1"/>
</dbReference>
<keyword evidence="16" id="KW-0479">Metal-binding</keyword>
<dbReference type="Proteomes" id="UP000050430">
    <property type="component" value="Unassembled WGS sequence"/>
</dbReference>
<evidence type="ECO:0000256" key="2">
    <source>
        <dbReference type="ARBA" id="ARBA00001958"/>
    </source>
</evidence>
<dbReference type="Pfam" id="PF03309">
    <property type="entry name" value="Pan_kinase"/>
    <property type="match status" value="1"/>
</dbReference>
<feature type="binding site" evidence="16">
    <location>
        <begin position="107"/>
        <end position="110"/>
    </location>
    <ligand>
        <name>substrate</name>
    </ligand>
</feature>
<keyword evidence="9 16" id="KW-0547">Nucleotide-binding</keyword>
<evidence type="ECO:0000256" key="1">
    <source>
        <dbReference type="ARBA" id="ARBA00001206"/>
    </source>
</evidence>
<comment type="subunit">
    <text evidence="5 16">Homodimer.</text>
</comment>
<dbReference type="Gene3D" id="3.30.420.40">
    <property type="match status" value="2"/>
</dbReference>
<name>A0A0P6XBF8_9CHLR</name>
<dbReference type="GO" id="GO:0046872">
    <property type="term" value="F:metal ion binding"/>
    <property type="evidence" value="ECO:0007669"/>
    <property type="project" value="UniProtKB-KW"/>
</dbReference>
<comment type="caution">
    <text evidence="17">The sequence shown here is derived from an EMBL/GenBank/DDBJ whole genome shotgun (WGS) entry which is preliminary data.</text>
</comment>
<dbReference type="PANTHER" id="PTHR34265">
    <property type="entry name" value="TYPE III PANTOTHENATE KINASE"/>
    <property type="match status" value="1"/>
</dbReference>
<dbReference type="InterPro" id="IPR004619">
    <property type="entry name" value="Type_III_PanK"/>
</dbReference>
<keyword evidence="12 16" id="KW-0630">Potassium</keyword>
<gene>
    <name evidence="16" type="primary">coaX</name>
    <name evidence="17" type="ORF">ADM99_05635</name>
</gene>
<keyword evidence="10 16" id="KW-0418">Kinase</keyword>
<dbReference type="GO" id="GO:0015937">
    <property type="term" value="P:coenzyme A biosynthetic process"/>
    <property type="evidence" value="ECO:0007669"/>
    <property type="project" value="UniProtKB-UniRule"/>
</dbReference>
<comment type="caution">
    <text evidence="16">Lacks conserved residue(s) required for the propagation of feature annotation.</text>
</comment>
<dbReference type="HAMAP" id="MF_01274">
    <property type="entry name" value="Pantothen_kinase_3"/>
    <property type="match status" value="1"/>
</dbReference>
<organism evidence="17 18">
    <name type="scientific">Leptolinea tardivitalis</name>
    <dbReference type="NCBI Taxonomy" id="229920"/>
    <lineage>
        <taxon>Bacteria</taxon>
        <taxon>Bacillati</taxon>
        <taxon>Chloroflexota</taxon>
        <taxon>Anaerolineae</taxon>
        <taxon>Anaerolineales</taxon>
        <taxon>Anaerolineaceae</taxon>
        <taxon>Leptolinea</taxon>
    </lineage>
</organism>
<dbReference type="NCBIfam" id="TIGR00671">
    <property type="entry name" value="baf"/>
    <property type="match status" value="1"/>
</dbReference>
<evidence type="ECO:0000256" key="13">
    <source>
        <dbReference type="ARBA" id="ARBA00022993"/>
    </source>
</evidence>
<dbReference type="STRING" id="229920.ADM99_05635"/>
<feature type="binding site" evidence="16">
    <location>
        <begin position="6"/>
        <end position="13"/>
    </location>
    <ligand>
        <name>ATP</name>
        <dbReference type="ChEBI" id="CHEBI:30616"/>
    </ligand>
</feature>
<evidence type="ECO:0000256" key="6">
    <source>
        <dbReference type="ARBA" id="ARBA00012102"/>
    </source>
</evidence>
<evidence type="ECO:0000256" key="3">
    <source>
        <dbReference type="ARBA" id="ARBA00004496"/>
    </source>
</evidence>
<dbReference type="PATRIC" id="fig|229920.5.peg.1097"/>
<dbReference type="UniPathway" id="UPA00241">
    <property type="reaction ID" value="UER00352"/>
</dbReference>
<evidence type="ECO:0000256" key="15">
    <source>
        <dbReference type="ARBA" id="ARBA00040883"/>
    </source>
</evidence>